<keyword evidence="3" id="KW-0808">Transferase</keyword>
<keyword evidence="4" id="KW-0547">Nucleotide-binding</keyword>
<feature type="domain" description="Protein kinase" evidence="7">
    <location>
        <begin position="9"/>
        <end position="257"/>
    </location>
</feature>
<sequence>MGGWRVDGYTEVRELGAGAQGRVVLARHEPSGTPVAIKYLNASASEADRERLRHEARMLGQAGSPHVARLFQLVEGPDGAAIIMEAVDGVSLKELLGRRGALGPEASLSVLKGSLLGLAAAHALGVVHRDYKPANVVVPADGRSRLVDFGIATPAGQEAGGAGTPFYMAPEQWDRHTATPATDVYAATCVFVECVSGNRPFTGGRAELRLAHTTGPVPVGNVPEPLRALVARGMAKDPADRPPSAAAFVDELERTALAAYGPDWESRGVRTLAASAVALAALFPLAAWLVPGAASAASAAGTAAGSAAAQGAAHATAQAVGHGAAGHAAGKIAGASAIKAFFGSAGGIATAAAGTAVVVGAGAIAVQQFTKDDPAPRPRPTVTRPVAAVASVRGCPTTGFDGTETTPPPGAAQVRLPEQVKLPKDAAVYGLGQGRYLIGPAATGCSGSTGANAGYTTIGDSEKLQISSNWQGSVGNIADQVCMYFPDSPEAAKAKRDFGPCTSAVHDRQAVPTGDPSLRLALATVQPTERPPQSPYVMVTLVTMGSNGLPSPVTCLAPAARSDMCDAALTYWFVQATSGTKIAKPDLDRVAARITAYVRAAGKRAVDELDGRRG</sequence>
<evidence type="ECO:0000256" key="4">
    <source>
        <dbReference type="ARBA" id="ARBA00022741"/>
    </source>
</evidence>
<protein>
    <recommendedName>
        <fullName evidence="1">non-specific serine/threonine protein kinase</fullName>
        <ecNumber evidence="1">2.7.11.1</ecNumber>
    </recommendedName>
</protein>
<dbReference type="EC" id="2.7.11.1" evidence="1"/>
<gene>
    <name evidence="8" type="ORF">ACTIVE_4396</name>
</gene>
<evidence type="ECO:0000313" key="9">
    <source>
        <dbReference type="Proteomes" id="UP000501240"/>
    </source>
</evidence>
<dbReference type="GO" id="GO:0004674">
    <property type="term" value="F:protein serine/threonine kinase activity"/>
    <property type="evidence" value="ECO:0007669"/>
    <property type="project" value="UniProtKB-KW"/>
</dbReference>
<dbReference type="InterPro" id="IPR011009">
    <property type="entry name" value="Kinase-like_dom_sf"/>
</dbReference>
<dbReference type="Proteomes" id="UP000501240">
    <property type="component" value="Chromosome"/>
</dbReference>
<dbReference type="CDD" id="cd14014">
    <property type="entry name" value="STKc_PknB_like"/>
    <property type="match status" value="1"/>
</dbReference>
<proteinExistence type="predicted"/>
<evidence type="ECO:0000256" key="1">
    <source>
        <dbReference type="ARBA" id="ARBA00012513"/>
    </source>
</evidence>
<evidence type="ECO:0000313" key="8">
    <source>
        <dbReference type="EMBL" id="QKG22755.1"/>
    </source>
</evidence>
<dbReference type="EMBL" id="CP053892">
    <property type="protein sequence ID" value="QKG22755.1"/>
    <property type="molecule type" value="Genomic_DNA"/>
</dbReference>
<evidence type="ECO:0000256" key="6">
    <source>
        <dbReference type="ARBA" id="ARBA00022840"/>
    </source>
</evidence>
<evidence type="ECO:0000256" key="5">
    <source>
        <dbReference type="ARBA" id="ARBA00022777"/>
    </source>
</evidence>
<keyword evidence="6" id="KW-0067">ATP-binding</keyword>
<dbReference type="Gene3D" id="3.30.200.20">
    <property type="entry name" value="Phosphorylase Kinase, domain 1"/>
    <property type="match status" value="1"/>
</dbReference>
<dbReference type="InterPro" id="IPR008271">
    <property type="entry name" value="Ser/Thr_kinase_AS"/>
</dbReference>
<evidence type="ECO:0000256" key="3">
    <source>
        <dbReference type="ARBA" id="ARBA00022679"/>
    </source>
</evidence>
<name>A0A7D3VTB9_ACTVE</name>
<dbReference type="SUPFAM" id="SSF56112">
    <property type="entry name" value="Protein kinase-like (PK-like)"/>
    <property type="match status" value="1"/>
</dbReference>
<dbReference type="Pfam" id="PF00069">
    <property type="entry name" value="Pkinase"/>
    <property type="match status" value="1"/>
</dbReference>
<evidence type="ECO:0000259" key="7">
    <source>
        <dbReference type="PROSITE" id="PS50011"/>
    </source>
</evidence>
<dbReference type="GO" id="GO:0005524">
    <property type="term" value="F:ATP binding"/>
    <property type="evidence" value="ECO:0007669"/>
    <property type="project" value="UniProtKB-KW"/>
</dbReference>
<reference evidence="8 9" key="1">
    <citation type="submission" date="2020-05" db="EMBL/GenBank/DDBJ databases">
        <title>Actinomadura verrucosospora NRRL-B18236 (PFL_A860) Genome sequencing and assembly.</title>
        <authorList>
            <person name="Samborskyy M."/>
        </authorList>
    </citation>
    <scope>NUCLEOTIDE SEQUENCE [LARGE SCALE GENOMIC DNA]</scope>
    <source>
        <strain evidence="8 9">NRRL:B18236</strain>
    </source>
</reference>
<dbReference type="AlphaFoldDB" id="A0A7D3VTB9"/>
<dbReference type="PANTHER" id="PTHR43289">
    <property type="entry name" value="MITOGEN-ACTIVATED PROTEIN KINASE KINASE KINASE 20-RELATED"/>
    <property type="match status" value="1"/>
</dbReference>
<evidence type="ECO:0000256" key="2">
    <source>
        <dbReference type="ARBA" id="ARBA00022527"/>
    </source>
</evidence>
<dbReference type="PANTHER" id="PTHR43289:SF6">
    <property type="entry name" value="SERINE_THREONINE-PROTEIN KINASE NEKL-3"/>
    <property type="match status" value="1"/>
</dbReference>
<dbReference type="InterPro" id="IPR000719">
    <property type="entry name" value="Prot_kinase_dom"/>
</dbReference>
<keyword evidence="9" id="KW-1185">Reference proteome</keyword>
<dbReference type="RefSeq" id="WP_173096826.1">
    <property type="nucleotide sequence ID" value="NZ_CP053892.1"/>
</dbReference>
<dbReference type="PROSITE" id="PS00108">
    <property type="entry name" value="PROTEIN_KINASE_ST"/>
    <property type="match status" value="1"/>
</dbReference>
<accession>A0A7D3VTB9</accession>
<dbReference type="PROSITE" id="PS50011">
    <property type="entry name" value="PROTEIN_KINASE_DOM"/>
    <property type="match status" value="1"/>
</dbReference>
<dbReference type="Gene3D" id="1.10.510.10">
    <property type="entry name" value="Transferase(Phosphotransferase) domain 1"/>
    <property type="match status" value="1"/>
</dbReference>
<keyword evidence="2" id="KW-0723">Serine/threonine-protein kinase</keyword>
<organism evidence="8 9">
    <name type="scientific">Actinomadura verrucosospora</name>
    <dbReference type="NCBI Taxonomy" id="46165"/>
    <lineage>
        <taxon>Bacteria</taxon>
        <taxon>Bacillati</taxon>
        <taxon>Actinomycetota</taxon>
        <taxon>Actinomycetes</taxon>
        <taxon>Streptosporangiales</taxon>
        <taxon>Thermomonosporaceae</taxon>
        <taxon>Actinomadura</taxon>
    </lineage>
</organism>
<keyword evidence="5" id="KW-0418">Kinase</keyword>